<keyword evidence="3" id="KW-0238">DNA-binding</keyword>
<dbReference type="EMBL" id="BJWL01000020">
    <property type="protein sequence ID" value="GFZ08303.1"/>
    <property type="molecule type" value="Genomic_DNA"/>
</dbReference>
<evidence type="ECO:0000256" key="4">
    <source>
        <dbReference type="ARBA" id="ARBA00023163"/>
    </source>
</evidence>
<evidence type="ECO:0000256" key="6">
    <source>
        <dbReference type="SAM" id="MobiDB-lite"/>
    </source>
</evidence>
<reference evidence="7 8" key="1">
    <citation type="submission" date="2019-07" db="EMBL/GenBank/DDBJ databases">
        <title>De Novo Assembly of kiwifruit Actinidia rufa.</title>
        <authorList>
            <person name="Sugita-Konishi S."/>
            <person name="Sato K."/>
            <person name="Mori E."/>
            <person name="Abe Y."/>
            <person name="Kisaki G."/>
            <person name="Hamano K."/>
            <person name="Suezawa K."/>
            <person name="Otani M."/>
            <person name="Fukuda T."/>
            <person name="Manabe T."/>
            <person name="Gomi K."/>
            <person name="Tabuchi M."/>
            <person name="Akimitsu K."/>
            <person name="Kataoka I."/>
        </authorList>
    </citation>
    <scope>NUCLEOTIDE SEQUENCE [LARGE SCALE GENOMIC DNA]</scope>
    <source>
        <strain evidence="8">cv. Fuchu</strain>
    </source>
</reference>
<keyword evidence="2" id="KW-0805">Transcription regulation</keyword>
<dbReference type="PANTHER" id="PTHR31541">
    <property type="entry name" value="B3 DOMAIN PLANT PROTEIN-RELATED"/>
    <property type="match status" value="1"/>
</dbReference>
<protein>
    <submittedName>
        <fullName evidence="7">Uncharacterized protein</fullName>
    </submittedName>
</protein>
<accession>A0A7J0GBY8</accession>
<feature type="compositionally biased region" description="Basic and acidic residues" evidence="6">
    <location>
        <begin position="88"/>
        <end position="100"/>
    </location>
</feature>
<proteinExistence type="predicted"/>
<dbReference type="PANTHER" id="PTHR31541:SF25">
    <property type="entry name" value="GAMMA-GLIADIN B"/>
    <property type="match status" value="1"/>
</dbReference>
<feature type="region of interest" description="Disordered" evidence="6">
    <location>
        <begin position="70"/>
        <end position="107"/>
    </location>
</feature>
<evidence type="ECO:0000256" key="3">
    <source>
        <dbReference type="ARBA" id="ARBA00023125"/>
    </source>
</evidence>
<dbReference type="InterPro" id="IPR015300">
    <property type="entry name" value="DNA-bd_pseudobarrel_sf"/>
</dbReference>
<dbReference type="GO" id="GO:0003677">
    <property type="term" value="F:DNA binding"/>
    <property type="evidence" value="ECO:0007669"/>
    <property type="project" value="UniProtKB-KW"/>
</dbReference>
<dbReference type="InterPro" id="IPR005508">
    <property type="entry name" value="At2g31720-like"/>
</dbReference>
<keyword evidence="4" id="KW-0804">Transcription</keyword>
<comment type="subcellular location">
    <subcellularLocation>
        <location evidence="1">Nucleus</location>
    </subcellularLocation>
</comment>
<evidence type="ECO:0000313" key="7">
    <source>
        <dbReference type="EMBL" id="GFZ08303.1"/>
    </source>
</evidence>
<dbReference type="Gene3D" id="2.40.330.10">
    <property type="entry name" value="DNA-binding pseudobarrel domain"/>
    <property type="match status" value="1"/>
</dbReference>
<evidence type="ECO:0000313" key="8">
    <source>
        <dbReference type="Proteomes" id="UP000585474"/>
    </source>
</evidence>
<dbReference type="OrthoDB" id="1090008at2759"/>
<organism evidence="7 8">
    <name type="scientific">Actinidia rufa</name>
    <dbReference type="NCBI Taxonomy" id="165716"/>
    <lineage>
        <taxon>Eukaryota</taxon>
        <taxon>Viridiplantae</taxon>
        <taxon>Streptophyta</taxon>
        <taxon>Embryophyta</taxon>
        <taxon>Tracheophyta</taxon>
        <taxon>Spermatophyta</taxon>
        <taxon>Magnoliopsida</taxon>
        <taxon>eudicotyledons</taxon>
        <taxon>Gunneridae</taxon>
        <taxon>Pentapetalae</taxon>
        <taxon>asterids</taxon>
        <taxon>Ericales</taxon>
        <taxon>Actinidiaceae</taxon>
        <taxon>Actinidia</taxon>
    </lineage>
</organism>
<evidence type="ECO:0000256" key="2">
    <source>
        <dbReference type="ARBA" id="ARBA00023015"/>
    </source>
</evidence>
<dbReference type="AlphaFoldDB" id="A0A7J0GBY8"/>
<evidence type="ECO:0000256" key="1">
    <source>
        <dbReference type="ARBA" id="ARBA00004123"/>
    </source>
</evidence>
<dbReference type="GO" id="GO:0005634">
    <property type="term" value="C:nucleus"/>
    <property type="evidence" value="ECO:0007669"/>
    <property type="project" value="UniProtKB-SubCell"/>
</dbReference>
<keyword evidence="8" id="KW-1185">Reference proteome</keyword>
<name>A0A7J0GBY8_9ERIC</name>
<dbReference type="Proteomes" id="UP000585474">
    <property type="component" value="Unassembled WGS sequence"/>
</dbReference>
<dbReference type="Pfam" id="PF03754">
    <property type="entry name" value="At2g31720-like"/>
    <property type="match status" value="1"/>
</dbReference>
<gene>
    <name evidence="7" type="ORF">Acr_20g0001110</name>
</gene>
<evidence type="ECO:0000256" key="5">
    <source>
        <dbReference type="ARBA" id="ARBA00023242"/>
    </source>
</evidence>
<sequence length="351" mass="40314">MEGDDEFERTTVECETDMSRFVRVMADTKNHLLKLDGDTKMEVLQVVIKKTKLDEADVYNLTTMALQNKSNSSIPRDDVEGVCGVSDGGEREERLPRDESLNDPPRLTPEAETQIREEAANLVNSTRIRFTIRKRSVPNSDSEGDYEEEARAKKKVNTKTNVVLPNQPSELPQNFQEYIRNLNGSEAVLVIQKQLYYSDVNKGSGRLSMPLNQVMWTDFLSQGEMELLHNHLEIKAKILSEPPDQEEFMEHDICLIMWKMEKGKDQTKAKKPNYTCNLRSGWNDVRKKNNLCEKYDRADMVVPRRRTTLVCSCEGLTEVPDAIKTAVEKVNYRTQTIMQSSLIMHTIYGRI</sequence>
<keyword evidence="5" id="KW-0539">Nucleus</keyword>
<comment type="caution">
    <text evidence="7">The sequence shown here is derived from an EMBL/GenBank/DDBJ whole genome shotgun (WGS) entry which is preliminary data.</text>
</comment>